<dbReference type="AlphaFoldDB" id="A0A5C6UB90"/>
<evidence type="ECO:0000259" key="1">
    <source>
        <dbReference type="Pfam" id="PF04717"/>
    </source>
</evidence>
<dbReference type="Pfam" id="PF04717">
    <property type="entry name" value="Phage_base_V"/>
    <property type="match status" value="1"/>
</dbReference>
<name>A0A5C6UB90_9SPHN</name>
<evidence type="ECO:0000313" key="2">
    <source>
        <dbReference type="EMBL" id="TXC69780.1"/>
    </source>
</evidence>
<comment type="caution">
    <text evidence="2">The sequence shown here is derived from an EMBL/GenBank/DDBJ whole genome shotgun (WGS) entry which is preliminary data.</text>
</comment>
<dbReference type="Gene3D" id="2.40.50.230">
    <property type="entry name" value="Gp5 N-terminal domain"/>
    <property type="match status" value="1"/>
</dbReference>
<keyword evidence="3" id="KW-1185">Reference proteome</keyword>
<evidence type="ECO:0000313" key="3">
    <source>
        <dbReference type="Proteomes" id="UP000321250"/>
    </source>
</evidence>
<dbReference type="InterPro" id="IPR013046">
    <property type="entry name" value="GpV/Gp45"/>
</dbReference>
<dbReference type="NCBIfam" id="TIGR01644">
    <property type="entry name" value="phage_P2_V"/>
    <property type="match status" value="1"/>
</dbReference>
<dbReference type="InterPro" id="IPR037026">
    <property type="entry name" value="Vgr_OB-fold_dom_sf"/>
</dbReference>
<sequence length="184" mass="18749">MANPADIQHLIGDLAREGVVVSVDPAAGTARVRFNDDLTTGDIPWLASRAGKTRTWSPPSVGEQVAVLAPKADTARGIIIGSLSSDAYPHPANDASTLIEYEDGARIGYDPVAHALTAILPGGATVRIDADGGLSLKGDVTVDGDIRSTGTITADTDVIGAGKSLKDHVHLGVQPGGAVSGKPQ</sequence>
<dbReference type="EMBL" id="VOQR01000001">
    <property type="protein sequence ID" value="TXC69780.1"/>
    <property type="molecule type" value="Genomic_DNA"/>
</dbReference>
<protein>
    <submittedName>
        <fullName evidence="2">Phage baseplate assembly protein V</fullName>
    </submittedName>
</protein>
<dbReference type="RefSeq" id="WP_147079360.1">
    <property type="nucleotide sequence ID" value="NZ_VOQR01000001.1"/>
</dbReference>
<dbReference type="OrthoDB" id="4931325at2"/>
<gene>
    <name evidence="2" type="ORF">FSB78_01520</name>
</gene>
<dbReference type="Gene3D" id="6.20.150.10">
    <property type="match status" value="1"/>
</dbReference>
<organism evidence="2 3">
    <name type="scientific">Sphingomonas ginsenosidivorax</name>
    <dbReference type="NCBI Taxonomy" id="862135"/>
    <lineage>
        <taxon>Bacteria</taxon>
        <taxon>Pseudomonadati</taxon>
        <taxon>Pseudomonadota</taxon>
        <taxon>Alphaproteobacteria</taxon>
        <taxon>Sphingomonadales</taxon>
        <taxon>Sphingomonadaceae</taxon>
        <taxon>Sphingomonas</taxon>
    </lineage>
</organism>
<dbReference type="Proteomes" id="UP000321250">
    <property type="component" value="Unassembled WGS sequence"/>
</dbReference>
<accession>A0A5C6UB90</accession>
<reference evidence="2 3" key="1">
    <citation type="journal article" date="2013" name="Antonie Van Leeuwenhoek">
        <title>Sphingomonas ginsenosidivorax sp. nov., with the ability to transform ginsenosides.</title>
        <authorList>
            <person name="Jin X.F."/>
            <person name="Kim J.K."/>
            <person name="Liu Q.M."/>
            <person name="Kang M.S."/>
            <person name="He D."/>
            <person name="Jin F.X."/>
            <person name="Kim S.C."/>
            <person name="Im W.T."/>
        </authorList>
    </citation>
    <scope>NUCLEOTIDE SEQUENCE [LARGE SCALE GENOMIC DNA]</scope>
    <source>
        <strain evidence="2 3">KHI67</strain>
    </source>
</reference>
<dbReference type="InterPro" id="IPR006531">
    <property type="entry name" value="Gp5/Vgr_OB"/>
</dbReference>
<proteinExistence type="predicted"/>
<feature type="domain" description="Gp5/Type VI secretion system Vgr protein OB-fold" evidence="1">
    <location>
        <begin position="16"/>
        <end position="83"/>
    </location>
</feature>